<sequence length="138" mass="15063">MAFECGVLGHSAGQSPRGALTELLHHLQSADAHVSYGDIKEGEGWAAARFKVSRPTDPDLEQYVQVSIGGEILEIYLEDARAALGSKTVRDKNLMLTTILSGETDPVINRHIIFYALAEWHGIPWDETSGFTRSEPAG</sequence>
<comment type="caution">
    <text evidence="1">The sequence shown here is derived from an EMBL/GenBank/DDBJ whole genome shotgun (WGS) entry which is preliminary data.</text>
</comment>
<protein>
    <submittedName>
        <fullName evidence="1">Uncharacterized protein</fullName>
    </submittedName>
</protein>
<reference evidence="1" key="1">
    <citation type="submission" date="2024-05" db="EMBL/GenBank/DDBJ databases">
        <title>Whole genome shotgun sequence of Streptomyces violascens NBRC 12920.</title>
        <authorList>
            <person name="Komaki H."/>
            <person name="Tamura T."/>
        </authorList>
    </citation>
    <scope>NUCLEOTIDE SEQUENCE</scope>
    <source>
        <strain evidence="1">NBRC 12920</strain>
    </source>
</reference>
<dbReference type="Proteomes" id="UP001050808">
    <property type="component" value="Unassembled WGS sequence"/>
</dbReference>
<dbReference type="RefSeq" id="WP_226599074.1">
    <property type="nucleotide sequence ID" value="NZ_BNDY01000017.1"/>
</dbReference>
<dbReference type="EMBL" id="BNDY01000017">
    <property type="protein sequence ID" value="GHI39967.1"/>
    <property type="molecule type" value="Genomic_DNA"/>
</dbReference>
<organism evidence="1 2">
    <name type="scientific">Streptomyces violascens</name>
    <dbReference type="NCBI Taxonomy" id="67381"/>
    <lineage>
        <taxon>Bacteria</taxon>
        <taxon>Bacillati</taxon>
        <taxon>Actinomycetota</taxon>
        <taxon>Actinomycetes</taxon>
        <taxon>Kitasatosporales</taxon>
        <taxon>Streptomycetaceae</taxon>
        <taxon>Streptomyces</taxon>
    </lineage>
</organism>
<evidence type="ECO:0000313" key="1">
    <source>
        <dbReference type="EMBL" id="GHI39967.1"/>
    </source>
</evidence>
<keyword evidence="2" id="KW-1185">Reference proteome</keyword>
<gene>
    <name evidence="1" type="ORF">Sviol_43750</name>
</gene>
<accession>A0ABQ3QRT3</accession>
<evidence type="ECO:0000313" key="2">
    <source>
        <dbReference type="Proteomes" id="UP001050808"/>
    </source>
</evidence>
<proteinExistence type="predicted"/>
<name>A0ABQ3QRT3_9ACTN</name>